<evidence type="ECO:0000313" key="2">
    <source>
        <dbReference type="Proteomes" id="UP000013049"/>
    </source>
</evidence>
<sequence>MRVFIKKYANLSACTVLDDDLIKSMKNIYIIGLLWACSTWTMAETVVNNKAAPTPQQVAKANAIRVTTRPEIMGLWGMEIPNNKKCVEYYNFRGSSDVVIKSGQEWSYGLYDYQPSEDHKERLPALILQIKYDNNEKDCSGQAQDQTGEVSQYFVKWANDHTIDFCASEKGDKCFATLRRVLP</sequence>
<gene>
    <name evidence="1" type="ORF">F971_02414</name>
</gene>
<dbReference type="eggNOG" id="ENOG5032XNS">
    <property type="taxonomic scope" value="Bacteria"/>
</dbReference>
<dbReference type="HOGENOM" id="CLU_1657057_0_0_6"/>
<reference evidence="1 2" key="1">
    <citation type="submission" date="2013-02" db="EMBL/GenBank/DDBJ databases">
        <title>The Genome Sequence of Acinetobacter sp. NIPH 758.</title>
        <authorList>
            <consortium name="The Broad Institute Genome Sequencing Platform"/>
            <consortium name="The Broad Institute Genome Sequencing Center for Infectious Disease"/>
            <person name="Cerqueira G."/>
            <person name="Feldgarden M."/>
            <person name="Courvalin P."/>
            <person name="Perichon B."/>
            <person name="Grillot-Courvalin C."/>
            <person name="Clermont D."/>
            <person name="Rocha E."/>
            <person name="Yoon E.-J."/>
            <person name="Nemec A."/>
            <person name="Walker B."/>
            <person name="Young S.K."/>
            <person name="Zeng Q."/>
            <person name="Gargeya S."/>
            <person name="Fitzgerald M."/>
            <person name="Haas B."/>
            <person name="Abouelleil A."/>
            <person name="Alvarado L."/>
            <person name="Arachchi H.M."/>
            <person name="Berlin A.M."/>
            <person name="Chapman S.B."/>
            <person name="Dewar J."/>
            <person name="Goldberg J."/>
            <person name="Griggs A."/>
            <person name="Gujja S."/>
            <person name="Hansen M."/>
            <person name="Howarth C."/>
            <person name="Imamovic A."/>
            <person name="Larimer J."/>
            <person name="McCowan C."/>
            <person name="Murphy C."/>
            <person name="Neiman D."/>
            <person name="Pearson M."/>
            <person name="Priest M."/>
            <person name="Roberts A."/>
            <person name="Saif S."/>
            <person name="Shea T."/>
            <person name="Sisk P."/>
            <person name="Sykes S."/>
            <person name="Wortman J."/>
            <person name="Nusbaum C."/>
            <person name="Birren B."/>
        </authorList>
    </citation>
    <scope>NUCLEOTIDE SEQUENCE [LARGE SCALE GENOMIC DNA]</scope>
    <source>
        <strain evidence="1 2">NIPH 758</strain>
    </source>
</reference>
<proteinExistence type="predicted"/>
<dbReference type="AlphaFoldDB" id="N8W7I0"/>
<dbReference type="PATRIC" id="fig|1217712.3.peg.2324"/>
<accession>N8W7I0</accession>
<dbReference type="Proteomes" id="UP000013049">
    <property type="component" value="Unassembled WGS sequence"/>
</dbReference>
<evidence type="ECO:0000313" key="1">
    <source>
        <dbReference type="EMBL" id="ENU91322.1"/>
    </source>
</evidence>
<dbReference type="EMBL" id="APPC01000018">
    <property type="protein sequence ID" value="ENU91322.1"/>
    <property type="molecule type" value="Genomic_DNA"/>
</dbReference>
<protein>
    <submittedName>
        <fullName evidence="1">Uncharacterized protein</fullName>
    </submittedName>
</protein>
<name>N8W7I0_9GAMM</name>
<organism evidence="1 2">
    <name type="scientific">Acinetobacter vivianii</name>
    <dbReference type="NCBI Taxonomy" id="1776742"/>
    <lineage>
        <taxon>Bacteria</taxon>
        <taxon>Pseudomonadati</taxon>
        <taxon>Pseudomonadota</taxon>
        <taxon>Gammaproteobacteria</taxon>
        <taxon>Moraxellales</taxon>
        <taxon>Moraxellaceae</taxon>
        <taxon>Acinetobacter</taxon>
    </lineage>
</organism>
<comment type="caution">
    <text evidence="1">The sequence shown here is derived from an EMBL/GenBank/DDBJ whole genome shotgun (WGS) entry which is preliminary data.</text>
</comment>